<dbReference type="InterPro" id="IPR001647">
    <property type="entry name" value="HTH_TetR"/>
</dbReference>
<dbReference type="InterPro" id="IPR036271">
    <property type="entry name" value="Tet_transcr_reg_TetR-rel_C_sf"/>
</dbReference>
<dbReference type="InterPro" id="IPR050109">
    <property type="entry name" value="HTH-type_TetR-like_transc_reg"/>
</dbReference>
<dbReference type="InterPro" id="IPR023772">
    <property type="entry name" value="DNA-bd_HTH_TetR-type_CS"/>
</dbReference>
<keyword evidence="5" id="KW-1185">Reference proteome</keyword>
<gene>
    <name evidence="4" type="ORF">GCM10007879_06480</name>
</gene>
<dbReference type="PANTHER" id="PTHR30055">
    <property type="entry name" value="HTH-TYPE TRANSCRIPTIONAL REGULATOR RUTR"/>
    <property type="match status" value="1"/>
</dbReference>
<feature type="domain" description="HTH tetR-type" evidence="3">
    <location>
        <begin position="29"/>
        <end position="89"/>
    </location>
</feature>
<evidence type="ECO:0000259" key="3">
    <source>
        <dbReference type="PROSITE" id="PS50977"/>
    </source>
</evidence>
<dbReference type="RefSeq" id="WP_284361992.1">
    <property type="nucleotide sequence ID" value="NZ_BSNI01000001.1"/>
</dbReference>
<sequence length="217" mass="24360">MPRNVIVFSPADVRATNGSGRKGNGDGRAAKRDVLLEAAIELFGENGFWNTSTASVAKHAGVATGTLFNYFPTKEDLIREVMMYLKREMIGAASVGFDPIADLRDQLELLWFNGLKWGMSNWTRFNLMEQIRVSERLTKTDLDAVGEPYQEMMTLFSGGVEGGRLQHLAPELIAEIMFRQGQAVVEYLLWNEAFSDAERNAHLETSFDVFWNGISKK</sequence>
<evidence type="ECO:0000256" key="2">
    <source>
        <dbReference type="PROSITE-ProRule" id="PRU00335"/>
    </source>
</evidence>
<dbReference type="PRINTS" id="PR00455">
    <property type="entry name" value="HTHTETR"/>
</dbReference>
<dbReference type="PROSITE" id="PS01081">
    <property type="entry name" value="HTH_TETR_1"/>
    <property type="match status" value="1"/>
</dbReference>
<dbReference type="PROSITE" id="PS50977">
    <property type="entry name" value="HTH_TETR_2"/>
    <property type="match status" value="1"/>
</dbReference>
<keyword evidence="1 2" id="KW-0238">DNA-binding</keyword>
<evidence type="ECO:0000313" key="4">
    <source>
        <dbReference type="EMBL" id="GLQ16399.1"/>
    </source>
</evidence>
<dbReference type="SUPFAM" id="SSF48498">
    <property type="entry name" value="Tetracyclin repressor-like, C-terminal domain"/>
    <property type="match status" value="1"/>
</dbReference>
<comment type="caution">
    <text evidence="4">The sequence shown here is derived from an EMBL/GenBank/DDBJ whole genome shotgun (WGS) entry which is preliminary data.</text>
</comment>
<name>A0ABQ5UMF0_9HYPH</name>
<evidence type="ECO:0000256" key="1">
    <source>
        <dbReference type="ARBA" id="ARBA00023125"/>
    </source>
</evidence>
<organism evidence="4 5">
    <name type="scientific">Maritalea porphyrae</name>
    <dbReference type="NCBI Taxonomy" id="880732"/>
    <lineage>
        <taxon>Bacteria</taxon>
        <taxon>Pseudomonadati</taxon>
        <taxon>Pseudomonadota</taxon>
        <taxon>Alphaproteobacteria</taxon>
        <taxon>Hyphomicrobiales</taxon>
        <taxon>Devosiaceae</taxon>
        <taxon>Maritalea</taxon>
    </lineage>
</organism>
<evidence type="ECO:0000313" key="5">
    <source>
        <dbReference type="Proteomes" id="UP001161405"/>
    </source>
</evidence>
<dbReference type="SUPFAM" id="SSF46689">
    <property type="entry name" value="Homeodomain-like"/>
    <property type="match status" value="1"/>
</dbReference>
<dbReference type="Gene3D" id="1.10.357.10">
    <property type="entry name" value="Tetracycline Repressor, domain 2"/>
    <property type="match status" value="1"/>
</dbReference>
<dbReference type="PANTHER" id="PTHR30055:SF222">
    <property type="entry name" value="REGULATORY PROTEIN"/>
    <property type="match status" value="1"/>
</dbReference>
<accession>A0ABQ5UMF0</accession>
<proteinExistence type="predicted"/>
<feature type="DNA-binding region" description="H-T-H motif" evidence="2">
    <location>
        <begin position="52"/>
        <end position="71"/>
    </location>
</feature>
<dbReference type="InterPro" id="IPR009057">
    <property type="entry name" value="Homeodomain-like_sf"/>
</dbReference>
<dbReference type="Pfam" id="PF00440">
    <property type="entry name" value="TetR_N"/>
    <property type="match status" value="1"/>
</dbReference>
<protein>
    <submittedName>
        <fullName evidence="4">TetR family transcriptional regulator</fullName>
    </submittedName>
</protein>
<reference evidence="4" key="2">
    <citation type="submission" date="2023-01" db="EMBL/GenBank/DDBJ databases">
        <title>Draft genome sequence of Maritalea porphyrae strain NBRC 107169.</title>
        <authorList>
            <person name="Sun Q."/>
            <person name="Mori K."/>
        </authorList>
    </citation>
    <scope>NUCLEOTIDE SEQUENCE</scope>
    <source>
        <strain evidence="4">NBRC 107169</strain>
    </source>
</reference>
<reference evidence="4" key="1">
    <citation type="journal article" date="2014" name="Int. J. Syst. Evol. Microbiol.">
        <title>Complete genome of a new Firmicutes species belonging to the dominant human colonic microbiota ('Ruminococcus bicirculans') reveals two chromosomes and a selective capacity to utilize plant glucans.</title>
        <authorList>
            <consortium name="NISC Comparative Sequencing Program"/>
            <person name="Wegmann U."/>
            <person name="Louis P."/>
            <person name="Goesmann A."/>
            <person name="Henrissat B."/>
            <person name="Duncan S.H."/>
            <person name="Flint H.J."/>
        </authorList>
    </citation>
    <scope>NUCLEOTIDE SEQUENCE</scope>
    <source>
        <strain evidence="4">NBRC 107169</strain>
    </source>
</reference>
<dbReference type="Proteomes" id="UP001161405">
    <property type="component" value="Unassembled WGS sequence"/>
</dbReference>
<dbReference type="EMBL" id="BSNI01000001">
    <property type="protein sequence ID" value="GLQ16399.1"/>
    <property type="molecule type" value="Genomic_DNA"/>
</dbReference>